<feature type="compositionally biased region" description="Low complexity" evidence="4">
    <location>
        <begin position="174"/>
        <end position="238"/>
    </location>
</feature>
<dbReference type="InterPro" id="IPR051681">
    <property type="entry name" value="Ser/Thr_Kinases-Pseudokinases"/>
</dbReference>
<dbReference type="GO" id="GO:0004674">
    <property type="term" value="F:protein serine/threonine kinase activity"/>
    <property type="evidence" value="ECO:0007669"/>
    <property type="project" value="TreeGrafter"/>
</dbReference>
<feature type="region of interest" description="Disordered" evidence="4">
    <location>
        <begin position="1"/>
        <end position="255"/>
    </location>
</feature>
<dbReference type="PANTHER" id="PTHR44329:SF214">
    <property type="entry name" value="PROTEIN KINASE DOMAIN-CONTAINING PROTEIN"/>
    <property type="match status" value="1"/>
</dbReference>
<feature type="compositionally biased region" description="Pro residues" evidence="4">
    <location>
        <begin position="70"/>
        <end position="107"/>
    </location>
</feature>
<dbReference type="Gene3D" id="1.10.510.10">
    <property type="entry name" value="Transferase(Phosphotransferase) domain 1"/>
    <property type="match status" value="1"/>
</dbReference>
<dbReference type="AlphaFoldDB" id="A0A9W6TT51"/>
<comment type="caution">
    <text evidence="7">The sequence shown here is derived from an EMBL/GenBank/DDBJ whole genome shotgun (WGS) entry which is preliminary data.</text>
</comment>
<feature type="domain" description="Protein kinase" evidence="6">
    <location>
        <begin position="436"/>
        <end position="722"/>
    </location>
</feature>
<dbReference type="OrthoDB" id="10261027at2759"/>
<dbReference type="PROSITE" id="PS50011">
    <property type="entry name" value="PROTEIN_KINASE_DOM"/>
    <property type="match status" value="1"/>
</dbReference>
<feature type="compositionally biased region" description="Low complexity" evidence="4">
    <location>
        <begin position="33"/>
        <end position="69"/>
    </location>
</feature>
<dbReference type="InterPro" id="IPR011009">
    <property type="entry name" value="Kinase-like_dom_sf"/>
</dbReference>
<dbReference type="PROSITE" id="PS00108">
    <property type="entry name" value="PROTEIN_KINASE_ST"/>
    <property type="match status" value="1"/>
</dbReference>
<accession>A0A9W6TT51</accession>
<proteinExistence type="predicted"/>
<dbReference type="EMBL" id="BSXW01000326">
    <property type="protein sequence ID" value="GMF18785.1"/>
    <property type="molecule type" value="Genomic_DNA"/>
</dbReference>
<feature type="compositionally biased region" description="Polar residues" evidence="4">
    <location>
        <begin position="397"/>
        <end position="408"/>
    </location>
</feature>
<organism evidence="7 8">
    <name type="scientific">Phytophthora lilii</name>
    <dbReference type="NCBI Taxonomy" id="2077276"/>
    <lineage>
        <taxon>Eukaryota</taxon>
        <taxon>Sar</taxon>
        <taxon>Stramenopiles</taxon>
        <taxon>Oomycota</taxon>
        <taxon>Peronosporomycetes</taxon>
        <taxon>Peronosporales</taxon>
        <taxon>Peronosporaceae</taxon>
        <taxon>Phytophthora</taxon>
    </lineage>
</organism>
<dbReference type="InterPro" id="IPR017441">
    <property type="entry name" value="Protein_kinase_ATP_BS"/>
</dbReference>
<dbReference type="InterPro" id="IPR000719">
    <property type="entry name" value="Prot_kinase_dom"/>
</dbReference>
<evidence type="ECO:0000256" key="2">
    <source>
        <dbReference type="ARBA" id="ARBA00022840"/>
    </source>
</evidence>
<dbReference type="Pfam" id="PF00069">
    <property type="entry name" value="Pkinase"/>
    <property type="match status" value="1"/>
</dbReference>
<feature type="transmembrane region" description="Helical" evidence="5">
    <location>
        <begin position="327"/>
        <end position="352"/>
    </location>
</feature>
<name>A0A9W6TT51_9STRA</name>
<keyword evidence="1 3" id="KW-0547">Nucleotide-binding</keyword>
<dbReference type="PANTHER" id="PTHR44329">
    <property type="entry name" value="SERINE/THREONINE-PROTEIN KINASE TNNI3K-RELATED"/>
    <property type="match status" value="1"/>
</dbReference>
<evidence type="ECO:0000259" key="6">
    <source>
        <dbReference type="PROSITE" id="PS50011"/>
    </source>
</evidence>
<evidence type="ECO:0000313" key="7">
    <source>
        <dbReference type="EMBL" id="GMF18785.1"/>
    </source>
</evidence>
<evidence type="ECO:0000256" key="5">
    <source>
        <dbReference type="SAM" id="Phobius"/>
    </source>
</evidence>
<feature type="transmembrane region" description="Helical" evidence="5">
    <location>
        <begin position="794"/>
        <end position="814"/>
    </location>
</feature>
<evidence type="ECO:0000256" key="4">
    <source>
        <dbReference type="SAM" id="MobiDB-lite"/>
    </source>
</evidence>
<evidence type="ECO:0000256" key="3">
    <source>
        <dbReference type="PROSITE-ProRule" id="PRU10141"/>
    </source>
</evidence>
<keyword evidence="8" id="KW-1185">Reference proteome</keyword>
<evidence type="ECO:0000256" key="1">
    <source>
        <dbReference type="ARBA" id="ARBA00022741"/>
    </source>
</evidence>
<dbReference type="PROSITE" id="PS00107">
    <property type="entry name" value="PROTEIN_KINASE_ATP"/>
    <property type="match status" value="1"/>
</dbReference>
<dbReference type="Gene3D" id="3.30.200.20">
    <property type="entry name" value="Phosphorylase Kinase, domain 1"/>
    <property type="match status" value="1"/>
</dbReference>
<feature type="region of interest" description="Disordered" evidence="4">
    <location>
        <begin position="301"/>
        <end position="325"/>
    </location>
</feature>
<dbReference type="CDD" id="cd13999">
    <property type="entry name" value="STKc_MAP3K-like"/>
    <property type="match status" value="1"/>
</dbReference>
<protein>
    <submittedName>
        <fullName evidence="7">Unnamed protein product</fullName>
    </submittedName>
</protein>
<dbReference type="SUPFAM" id="SSF56112">
    <property type="entry name" value="Protein kinase-like (PK-like)"/>
    <property type="match status" value="1"/>
</dbReference>
<keyword evidence="5" id="KW-0472">Membrane</keyword>
<evidence type="ECO:0000313" key="8">
    <source>
        <dbReference type="Proteomes" id="UP001165083"/>
    </source>
</evidence>
<dbReference type="Proteomes" id="UP001165083">
    <property type="component" value="Unassembled WGS sequence"/>
</dbReference>
<reference evidence="7" key="1">
    <citation type="submission" date="2023-04" db="EMBL/GenBank/DDBJ databases">
        <title>Phytophthora lilii NBRC 32176.</title>
        <authorList>
            <person name="Ichikawa N."/>
            <person name="Sato H."/>
            <person name="Tonouchi N."/>
        </authorList>
    </citation>
    <scope>NUCLEOTIDE SEQUENCE</scope>
    <source>
        <strain evidence="7">NBRC 32176</strain>
    </source>
</reference>
<feature type="compositionally biased region" description="Basic and acidic residues" evidence="4">
    <location>
        <begin position="16"/>
        <end position="29"/>
    </location>
</feature>
<gene>
    <name evidence="7" type="ORF">Plil01_000708400</name>
</gene>
<keyword evidence="2 3" id="KW-0067">ATP-binding</keyword>
<feature type="region of interest" description="Disordered" evidence="4">
    <location>
        <begin position="392"/>
        <end position="416"/>
    </location>
</feature>
<keyword evidence="5" id="KW-1133">Transmembrane helix</keyword>
<keyword evidence="5" id="KW-0812">Transmembrane</keyword>
<feature type="region of interest" description="Disordered" evidence="4">
    <location>
        <begin position="698"/>
        <end position="717"/>
    </location>
</feature>
<dbReference type="InterPro" id="IPR008271">
    <property type="entry name" value="Ser/Thr_kinase_AS"/>
</dbReference>
<feature type="compositionally biased region" description="Low complexity" evidence="4">
    <location>
        <begin position="108"/>
        <end position="164"/>
    </location>
</feature>
<feature type="compositionally biased region" description="Polar residues" evidence="4">
    <location>
        <begin position="707"/>
        <end position="717"/>
    </location>
</feature>
<dbReference type="GO" id="GO:0005524">
    <property type="term" value="F:ATP binding"/>
    <property type="evidence" value="ECO:0007669"/>
    <property type="project" value="UniProtKB-UniRule"/>
</dbReference>
<dbReference type="SMART" id="SM00220">
    <property type="entry name" value="S_TKc"/>
    <property type="match status" value="1"/>
</dbReference>
<feature type="binding site" evidence="3">
    <location>
        <position position="463"/>
    </location>
    <ligand>
        <name>ATP</name>
        <dbReference type="ChEBI" id="CHEBI:30616"/>
    </ligand>
</feature>
<sequence length="820" mass="86691">MSMHRVLLVQAGSKLAHQDKFQSRDEPRQRCQPSRATSSSSVISAATSTTDTTPADTPPATASRAETPPATTPPATTPPATTPPATTPPTTTPPATTPPATTPPATTPPATTSPATTAPTTTSPATTSPATTSPATTAPATTAPTPTTAAPAPTTETPTPTTKAPTPPTPTTPTPTTTAPAATTAPATRAPTPTTAAPATAPSTAATPTLAPAATTAAPPVSTTSAATSPPSTSTAAPVVERYNSSTLPPGVSPSMLNGSELVTVEVTETTLGNGSTSYSYVIITTTGETVKAIVLSPTASSVSGDSTTAASSSSDTNNTAKSSGSLGTGAVVGIIVGALVFMLVLFAFFIAQRRRGKQRPSDASSDDILDSPVVGKQVRLLGQGQSMADTEFADVTRTTANSRSSGGSMPEGRRHRGTLWEDPVILASRIPIDRIELGSVIGRGAFGEVYRGRYRDQDVAVKTLLAEKRKDMTHIQAFLSEVRLMATMEHPHIVQFIGVAWESLSDLFCVTEFMAGGDLRTLLKDYLTNNVPQGMDASKMQIAYQVAYALTYLHSLEPVVLHRDLKSRNILLTESLNAKITDFGASRIRSDASMTSNVGSSLWMAPEVMMGRHYDEKADVFSLGVVMSELDTHELPYSHAKEDSSSSGRLLPDTAVLQMVSMGKLRVSFSRYMHPDMIRFVERCVSVDPQARPTAAEVLDSVSRGGRTSESSASSTVPPAFTDCLGMDLKAERDLFWIARDALKASGVFHLYFFMALLTLRELDSDLLLDNRPLFQKTGNRVRRLTRKRSTTLISPLVKALGTTLVIRFVAFVQIQQRK</sequence>